<gene>
    <name evidence="2" type="ORF">E3A20_29900</name>
</gene>
<dbReference type="AlphaFoldDB" id="A0A5C6M4F9"/>
<proteinExistence type="predicted"/>
<dbReference type="Proteomes" id="UP000321083">
    <property type="component" value="Unassembled WGS sequence"/>
</dbReference>
<evidence type="ECO:0000313" key="2">
    <source>
        <dbReference type="EMBL" id="TWW07881.1"/>
    </source>
</evidence>
<comment type="caution">
    <text evidence="2">The sequence shown here is derived from an EMBL/GenBank/DDBJ whole genome shotgun (WGS) entry which is preliminary data.</text>
</comment>
<organism evidence="2 3">
    <name type="scientific">Planctomyces bekefii</name>
    <dbReference type="NCBI Taxonomy" id="1653850"/>
    <lineage>
        <taxon>Bacteria</taxon>
        <taxon>Pseudomonadati</taxon>
        <taxon>Planctomycetota</taxon>
        <taxon>Planctomycetia</taxon>
        <taxon>Planctomycetales</taxon>
        <taxon>Planctomycetaceae</taxon>
        <taxon>Planctomyces</taxon>
    </lineage>
</organism>
<protein>
    <submittedName>
        <fullName evidence="2">Uncharacterized protein</fullName>
    </submittedName>
</protein>
<evidence type="ECO:0000256" key="1">
    <source>
        <dbReference type="SAM" id="MobiDB-lite"/>
    </source>
</evidence>
<name>A0A5C6M4F9_9PLAN</name>
<reference evidence="2 3" key="1">
    <citation type="submission" date="2019-08" db="EMBL/GenBank/DDBJ databases">
        <title>100 year-old enigma solved: identification of Planctomyces bekefii, the type genus and species of the phylum Planctomycetes.</title>
        <authorList>
            <person name="Svetlana D.N."/>
            <person name="Overmann J."/>
        </authorList>
    </citation>
    <scope>NUCLEOTIDE SEQUENCE [LARGE SCALE GENOMIC DNA]</scope>
    <source>
        <strain evidence="2">Phe10_nw2017</strain>
    </source>
</reference>
<keyword evidence="3" id="KW-1185">Reference proteome</keyword>
<dbReference type="EMBL" id="SRHE01000963">
    <property type="protein sequence ID" value="TWW07881.1"/>
    <property type="molecule type" value="Genomic_DNA"/>
</dbReference>
<feature type="region of interest" description="Disordered" evidence="1">
    <location>
        <begin position="34"/>
        <end position="64"/>
    </location>
</feature>
<sequence>MKQLGIWVSHQRAIVVQLSGDECSIQEIESPVESHVKSTGGVRGRQPYVHRSVQSTGHKDRRRSQELKDHYGAILQAIGSEAEVFLLGPFYLGKRAPLLPSRQHQGLCGTRLPTERPTSSL</sequence>
<evidence type="ECO:0000313" key="3">
    <source>
        <dbReference type="Proteomes" id="UP000321083"/>
    </source>
</evidence>
<accession>A0A5C6M4F9</accession>
<reference evidence="2 3" key="2">
    <citation type="submission" date="2019-08" db="EMBL/GenBank/DDBJ databases">
        <authorList>
            <person name="Henke P."/>
        </authorList>
    </citation>
    <scope>NUCLEOTIDE SEQUENCE [LARGE SCALE GENOMIC DNA]</scope>
    <source>
        <strain evidence="2">Phe10_nw2017</strain>
    </source>
</reference>